<dbReference type="GO" id="GO:0051604">
    <property type="term" value="P:protein maturation"/>
    <property type="evidence" value="ECO:0007669"/>
    <property type="project" value="InterPro"/>
</dbReference>
<dbReference type="Proteomes" id="UP000010478">
    <property type="component" value="Chromosome"/>
</dbReference>
<accession>K9VEP6</accession>
<feature type="binding site" evidence="5">
    <location>
        <position position="73"/>
    </location>
    <ligand>
        <name>Zn(2+)</name>
        <dbReference type="ChEBI" id="CHEBI:29105"/>
    </ligand>
</feature>
<evidence type="ECO:0000256" key="1">
    <source>
        <dbReference type="ARBA" id="ARBA00010748"/>
    </source>
</evidence>
<dbReference type="OrthoDB" id="9800361at2"/>
<dbReference type="NCBIfam" id="TIGR00100">
    <property type="entry name" value="hypA"/>
    <property type="match status" value="1"/>
</dbReference>
<dbReference type="STRING" id="179408.Osc7112_1443"/>
<dbReference type="eggNOG" id="COG0375">
    <property type="taxonomic scope" value="Bacteria"/>
</dbReference>
<reference evidence="6 7" key="1">
    <citation type="submission" date="2012-05" db="EMBL/GenBank/DDBJ databases">
        <title>Finished chromosome of genome of Oscillatoria sp. PCC 7112.</title>
        <authorList>
            <consortium name="US DOE Joint Genome Institute"/>
            <person name="Gugger M."/>
            <person name="Coursin T."/>
            <person name="Rippka R."/>
            <person name="Tandeau De Marsac N."/>
            <person name="Huntemann M."/>
            <person name="Wei C.-L."/>
            <person name="Han J."/>
            <person name="Detter J.C."/>
            <person name="Han C."/>
            <person name="Tapia R."/>
            <person name="Davenport K."/>
            <person name="Daligault H."/>
            <person name="Erkkila T."/>
            <person name="Gu W."/>
            <person name="Munk A.C.C."/>
            <person name="Teshima H."/>
            <person name="Xu Y."/>
            <person name="Chain P."/>
            <person name="Chen A."/>
            <person name="Krypides N."/>
            <person name="Mavromatis K."/>
            <person name="Markowitz V."/>
            <person name="Szeto E."/>
            <person name="Ivanova N."/>
            <person name="Mikhailova N."/>
            <person name="Ovchinnikova G."/>
            <person name="Pagani I."/>
            <person name="Pati A."/>
            <person name="Goodwin L."/>
            <person name="Peters L."/>
            <person name="Pitluck S."/>
            <person name="Woyke T."/>
            <person name="Kerfeld C."/>
        </authorList>
    </citation>
    <scope>NUCLEOTIDE SEQUENCE [LARGE SCALE GENOMIC DNA]</scope>
    <source>
        <strain evidence="6 7">PCC 7112</strain>
    </source>
</reference>
<dbReference type="HOGENOM" id="CLU_126929_4_1_3"/>
<dbReference type="PIRSF" id="PIRSF004761">
    <property type="entry name" value="Hydrgn_mat_HypA"/>
    <property type="match status" value="1"/>
</dbReference>
<evidence type="ECO:0000256" key="5">
    <source>
        <dbReference type="HAMAP-Rule" id="MF_00213"/>
    </source>
</evidence>
<evidence type="ECO:0000313" key="6">
    <source>
        <dbReference type="EMBL" id="AFZ05967.1"/>
    </source>
</evidence>
<keyword evidence="3 5" id="KW-0479">Metal-binding</keyword>
<keyword evidence="2 5" id="KW-0533">Nickel</keyword>
<feature type="binding site" evidence="5">
    <location>
        <position position="2"/>
    </location>
    <ligand>
        <name>Ni(2+)</name>
        <dbReference type="ChEBI" id="CHEBI:49786"/>
    </ligand>
</feature>
<protein>
    <recommendedName>
        <fullName evidence="5">Hydrogenase maturation factor HypA</fullName>
    </recommendedName>
</protein>
<evidence type="ECO:0000256" key="2">
    <source>
        <dbReference type="ARBA" id="ARBA00022596"/>
    </source>
</evidence>
<proteinExistence type="inferred from homology"/>
<dbReference type="PATRIC" id="fig|179408.3.peg.1746"/>
<dbReference type="PANTHER" id="PTHR34535">
    <property type="entry name" value="HYDROGENASE MATURATION FACTOR HYPA"/>
    <property type="match status" value="1"/>
</dbReference>
<feature type="binding site" evidence="5">
    <location>
        <position position="76"/>
    </location>
    <ligand>
        <name>Zn(2+)</name>
        <dbReference type="ChEBI" id="CHEBI:29105"/>
    </ligand>
</feature>
<sequence length="113" mass="12761">MHEVGIMQNTLDIALEYANREGAAQIHRMTLRIGQLSGVEPEALAFAFDVVTRGTIAERAQLSIDSIPAVCYCPNCQREFQPSDWIYECPECHQFCTEIRQGRELELTSLEVS</sequence>
<dbReference type="PANTHER" id="PTHR34535:SF3">
    <property type="entry name" value="HYDROGENASE MATURATION FACTOR HYPA"/>
    <property type="match status" value="1"/>
</dbReference>
<evidence type="ECO:0000256" key="4">
    <source>
        <dbReference type="ARBA" id="ARBA00022833"/>
    </source>
</evidence>
<dbReference type="Pfam" id="PF01155">
    <property type="entry name" value="HypA"/>
    <property type="match status" value="1"/>
</dbReference>
<dbReference type="PROSITE" id="PS01249">
    <property type="entry name" value="HYPA"/>
    <property type="match status" value="1"/>
</dbReference>
<organism evidence="6 7">
    <name type="scientific">Phormidium nigroviride PCC 7112</name>
    <dbReference type="NCBI Taxonomy" id="179408"/>
    <lineage>
        <taxon>Bacteria</taxon>
        <taxon>Bacillati</taxon>
        <taxon>Cyanobacteriota</taxon>
        <taxon>Cyanophyceae</taxon>
        <taxon>Oscillatoriophycideae</taxon>
        <taxon>Oscillatoriales</taxon>
        <taxon>Oscillatoriaceae</taxon>
        <taxon>Phormidium</taxon>
    </lineage>
</organism>
<feature type="binding site" evidence="5">
    <location>
        <position position="89"/>
    </location>
    <ligand>
        <name>Zn(2+)</name>
        <dbReference type="ChEBI" id="CHEBI:29105"/>
    </ligand>
</feature>
<dbReference type="InterPro" id="IPR020538">
    <property type="entry name" value="Hydgase_Ni_incorp_HypA/HybF_CS"/>
</dbReference>
<keyword evidence="7" id="KW-1185">Reference proteome</keyword>
<dbReference type="AlphaFoldDB" id="K9VEP6"/>
<gene>
    <name evidence="5" type="primary">hypA</name>
    <name evidence="6" type="ORF">Osc7112_1443</name>
</gene>
<feature type="binding site" evidence="5">
    <location>
        <position position="92"/>
    </location>
    <ligand>
        <name>Zn(2+)</name>
        <dbReference type="ChEBI" id="CHEBI:29105"/>
    </ligand>
</feature>
<dbReference type="HAMAP" id="MF_00213">
    <property type="entry name" value="HypA_HybF"/>
    <property type="match status" value="1"/>
</dbReference>
<dbReference type="RefSeq" id="WP_015175288.1">
    <property type="nucleotide sequence ID" value="NC_019729.1"/>
</dbReference>
<dbReference type="EMBL" id="CP003614">
    <property type="protein sequence ID" value="AFZ05967.1"/>
    <property type="molecule type" value="Genomic_DNA"/>
</dbReference>
<evidence type="ECO:0000256" key="3">
    <source>
        <dbReference type="ARBA" id="ARBA00022723"/>
    </source>
</evidence>
<keyword evidence="4 5" id="KW-0862">Zinc</keyword>
<evidence type="ECO:0000313" key="7">
    <source>
        <dbReference type="Proteomes" id="UP000010478"/>
    </source>
</evidence>
<comment type="similarity">
    <text evidence="1 5">Belongs to the HypA/HybF family.</text>
</comment>
<dbReference type="Gene3D" id="3.30.2320.80">
    <property type="match status" value="1"/>
</dbReference>
<comment type="function">
    <text evidence="5">Involved in the maturation of [NiFe] hydrogenases. Required for nickel insertion into the metal center of the hydrogenase.</text>
</comment>
<dbReference type="GO" id="GO:0008270">
    <property type="term" value="F:zinc ion binding"/>
    <property type="evidence" value="ECO:0007669"/>
    <property type="project" value="UniProtKB-UniRule"/>
</dbReference>
<dbReference type="InterPro" id="IPR000688">
    <property type="entry name" value="HypA/HybF"/>
</dbReference>
<dbReference type="KEGG" id="oni:Osc7112_1443"/>
<dbReference type="GO" id="GO:0016151">
    <property type="term" value="F:nickel cation binding"/>
    <property type="evidence" value="ECO:0007669"/>
    <property type="project" value="UniProtKB-UniRule"/>
</dbReference>
<name>K9VEP6_9CYAN</name>